<dbReference type="OrthoDB" id="10643656at2759"/>
<evidence type="ECO:0000313" key="2">
    <source>
        <dbReference type="EMBL" id="KIZ02526.1"/>
    </source>
</evidence>
<sequence length="928" mass="91528">MAYDDPLSPAPGSLRRALLDAAASNDTSNSIVFDTAFFGASALSPGITLVAPLPFGNCAAGRRLQINGALSAGSRVAARVRIAAAAATRVTNVISGSSCSIDLLNLNFEGVGFEVAGAGPASAAPRLGLSGVRFSGAGKAPGRALALTGGATASAYACTFEDHSAVANGGAVLARGAALSLFSCSFSRNRAPDGGAAVTGGAVYINGGGAGGTLAVQSCTFTGNAAAWGGAVGADLAKVDIANSTFESSDASQASGGALAVSCRADSDAQRLAVRTSAFRANRAGSGGAVALWGCYRAVVEDTTFALNVGARMGGGALVAVAPSGLVISRCLFTLNSADGAAAGGGALLLFADAAWGATCTTEVRQSTLDSNTAAGAFGGSQALVWTGCGLAAASVTWVDATAPKAASAAPAAALAATAGVKRMVARAAAAHLPAADAGAAAPPADPDARAAAAGGQLLAAEGVVLQASARMASAAPDAPTALDVPVAPATGAAGGADPPTLAPPAAPQPPDAAAAGASADHHPSFFGSYAGATGARRRRRLGARAAAATPAGELLRAAGAATVVNSVFSCGSAAACVGGQVSVRYSLLRFASGAASDRNLNSSDPLLGDLKDNGGWTLTRMSLPGSLAVNAGSVDLVKDSVDQRGMPRIACGALDMGATESATGLQAVPGAAAVYSTYVNTPLVIEAADGLFSATRPPLFTSPAATLSLATPNPRVTLDASTGAFVYWPTFGFAGRDEFRVSASGASCGGATGTAGPVSVYIDVAGKPPLPTPSLEAANMSAVHCKLARARVDVNALQIATASLQIVRDAAGRATRLGAPDGVVVQITAGRAGWPAVRSDGSSESSCHMRVPGAALAPDGPKSLSIRRCRDCVACFRELNKNCSVAFRARVMARAGARAPYTASGWSEEVKINLACDRIGGKRCHWT</sequence>
<dbReference type="STRING" id="145388.A0A0D2NAC8"/>
<dbReference type="RefSeq" id="XP_013901545.1">
    <property type="nucleotide sequence ID" value="XM_014046091.1"/>
</dbReference>
<evidence type="ECO:0000256" key="1">
    <source>
        <dbReference type="SAM" id="MobiDB-lite"/>
    </source>
</evidence>
<dbReference type="KEGG" id="mng:MNEG_5436"/>
<dbReference type="SUPFAM" id="SSF51126">
    <property type="entry name" value="Pectin lyase-like"/>
    <property type="match status" value="1"/>
</dbReference>
<gene>
    <name evidence="2" type="ORF">MNEG_5436</name>
</gene>
<feature type="compositionally biased region" description="Low complexity" evidence="1">
    <location>
        <begin position="490"/>
        <end position="500"/>
    </location>
</feature>
<protein>
    <recommendedName>
        <fullName evidence="4">Right handed beta helix domain-containing protein</fullName>
    </recommendedName>
</protein>
<feature type="compositionally biased region" description="Pro residues" evidence="1">
    <location>
        <begin position="501"/>
        <end position="511"/>
    </location>
</feature>
<organism evidence="2 3">
    <name type="scientific">Monoraphidium neglectum</name>
    <dbReference type="NCBI Taxonomy" id="145388"/>
    <lineage>
        <taxon>Eukaryota</taxon>
        <taxon>Viridiplantae</taxon>
        <taxon>Chlorophyta</taxon>
        <taxon>core chlorophytes</taxon>
        <taxon>Chlorophyceae</taxon>
        <taxon>CS clade</taxon>
        <taxon>Sphaeropleales</taxon>
        <taxon>Selenastraceae</taxon>
        <taxon>Monoraphidium</taxon>
    </lineage>
</organism>
<name>A0A0D2NAC8_9CHLO</name>
<evidence type="ECO:0008006" key="4">
    <source>
        <dbReference type="Google" id="ProtNLM"/>
    </source>
</evidence>
<dbReference type="PANTHER" id="PTHR11319:SF35">
    <property type="entry name" value="OUTER MEMBRANE PROTEIN PMPC-RELATED"/>
    <property type="match status" value="1"/>
</dbReference>
<dbReference type="GeneID" id="25738313"/>
<evidence type="ECO:0000313" key="3">
    <source>
        <dbReference type="Proteomes" id="UP000054498"/>
    </source>
</evidence>
<dbReference type="InterPro" id="IPR012334">
    <property type="entry name" value="Pectin_lyas_fold"/>
</dbReference>
<dbReference type="AlphaFoldDB" id="A0A0D2NAC8"/>
<dbReference type="EMBL" id="KK101028">
    <property type="protein sequence ID" value="KIZ02526.1"/>
    <property type="molecule type" value="Genomic_DNA"/>
</dbReference>
<dbReference type="Gene3D" id="2.160.20.10">
    <property type="entry name" value="Single-stranded right-handed beta-helix, Pectin lyase-like"/>
    <property type="match status" value="1"/>
</dbReference>
<keyword evidence="3" id="KW-1185">Reference proteome</keyword>
<dbReference type="InterPro" id="IPR011050">
    <property type="entry name" value="Pectin_lyase_fold/virulence"/>
</dbReference>
<dbReference type="Proteomes" id="UP000054498">
    <property type="component" value="Unassembled WGS sequence"/>
</dbReference>
<reference evidence="2 3" key="1">
    <citation type="journal article" date="2013" name="BMC Genomics">
        <title>Reconstruction of the lipid metabolism for the microalga Monoraphidium neglectum from its genome sequence reveals characteristics suitable for biofuel production.</title>
        <authorList>
            <person name="Bogen C."/>
            <person name="Al-Dilaimi A."/>
            <person name="Albersmeier A."/>
            <person name="Wichmann J."/>
            <person name="Grundmann M."/>
            <person name="Rupp O."/>
            <person name="Lauersen K.J."/>
            <person name="Blifernez-Klassen O."/>
            <person name="Kalinowski J."/>
            <person name="Goesmann A."/>
            <person name="Mussgnug J.H."/>
            <person name="Kruse O."/>
        </authorList>
    </citation>
    <scope>NUCLEOTIDE SEQUENCE [LARGE SCALE GENOMIC DNA]</scope>
    <source>
        <strain evidence="2 3">SAG 48.87</strain>
    </source>
</reference>
<dbReference type="PANTHER" id="PTHR11319">
    <property type="entry name" value="G PROTEIN-COUPLED RECEPTOR-RELATED"/>
    <property type="match status" value="1"/>
</dbReference>
<dbReference type="NCBIfam" id="NF041518">
    <property type="entry name" value="choice_anch_Q"/>
    <property type="match status" value="1"/>
</dbReference>
<accession>A0A0D2NAC8</accession>
<proteinExistence type="predicted"/>
<dbReference type="InterPro" id="IPR059226">
    <property type="entry name" value="Choice_anch_Q_dom"/>
</dbReference>
<feature type="region of interest" description="Disordered" evidence="1">
    <location>
        <begin position="490"/>
        <end position="520"/>
    </location>
</feature>